<dbReference type="InterPro" id="IPR012349">
    <property type="entry name" value="Split_barrel_FMN-bd"/>
</dbReference>
<proteinExistence type="predicted"/>
<dbReference type="Gene3D" id="1.10.10.10">
    <property type="entry name" value="Winged helix-like DNA-binding domain superfamily/Winged helix DNA-binding domain"/>
    <property type="match status" value="1"/>
</dbReference>
<keyword evidence="3" id="KW-0804">Transcription</keyword>
<keyword evidence="6" id="KW-1185">Reference proteome</keyword>
<gene>
    <name evidence="5" type="ORF">ACFFSY_02020</name>
</gene>
<dbReference type="Gene3D" id="2.30.110.10">
    <property type="entry name" value="Electron Transport, Fmn-binding Protein, Chain A"/>
    <property type="match status" value="1"/>
</dbReference>
<dbReference type="PANTHER" id="PTHR44688">
    <property type="entry name" value="DNA-BINDING TRANSCRIPTIONAL ACTIVATOR DEVR_DOSR"/>
    <property type="match status" value="1"/>
</dbReference>
<dbReference type="Gene3D" id="3.30.450.40">
    <property type="match status" value="1"/>
</dbReference>
<evidence type="ECO:0000313" key="5">
    <source>
        <dbReference type="EMBL" id="MFB9324715.1"/>
    </source>
</evidence>
<dbReference type="SUPFAM" id="SSF55781">
    <property type="entry name" value="GAF domain-like"/>
    <property type="match status" value="1"/>
</dbReference>
<dbReference type="InterPro" id="IPR029016">
    <property type="entry name" value="GAF-like_dom_sf"/>
</dbReference>
<dbReference type="SUPFAM" id="SSF50475">
    <property type="entry name" value="FMN-binding split barrel"/>
    <property type="match status" value="1"/>
</dbReference>
<dbReference type="Pfam" id="PF00196">
    <property type="entry name" value="GerE"/>
    <property type="match status" value="1"/>
</dbReference>
<dbReference type="InterPro" id="IPR016032">
    <property type="entry name" value="Sig_transdc_resp-reg_C-effctor"/>
</dbReference>
<organism evidence="5 6">
    <name type="scientific">Paenibacillus aurantiacus</name>
    <dbReference type="NCBI Taxonomy" id="1936118"/>
    <lineage>
        <taxon>Bacteria</taxon>
        <taxon>Bacillati</taxon>
        <taxon>Bacillota</taxon>
        <taxon>Bacilli</taxon>
        <taxon>Bacillales</taxon>
        <taxon>Paenibacillaceae</taxon>
        <taxon>Paenibacillus</taxon>
    </lineage>
</organism>
<evidence type="ECO:0000259" key="4">
    <source>
        <dbReference type="PROSITE" id="PS50043"/>
    </source>
</evidence>
<dbReference type="SMART" id="SM00421">
    <property type="entry name" value="HTH_LUXR"/>
    <property type="match status" value="1"/>
</dbReference>
<keyword evidence="2" id="KW-0238">DNA-binding</keyword>
<dbReference type="PROSITE" id="PS50043">
    <property type="entry name" value="HTH_LUXR_2"/>
    <property type="match status" value="1"/>
</dbReference>
<dbReference type="SUPFAM" id="SSF46894">
    <property type="entry name" value="C-terminal effector domain of the bipartite response regulators"/>
    <property type="match status" value="1"/>
</dbReference>
<dbReference type="EMBL" id="JBHMDO010000003">
    <property type="protein sequence ID" value="MFB9324715.1"/>
    <property type="molecule type" value="Genomic_DNA"/>
</dbReference>
<dbReference type="PANTHER" id="PTHR44688:SF16">
    <property type="entry name" value="DNA-BINDING TRANSCRIPTIONAL ACTIVATOR DEVR_DOSR"/>
    <property type="match status" value="1"/>
</dbReference>
<protein>
    <submittedName>
        <fullName evidence="5">Response regulator transcription factor</fullName>
    </submittedName>
</protein>
<dbReference type="PROSITE" id="PS00622">
    <property type="entry name" value="HTH_LUXR_1"/>
    <property type="match status" value="1"/>
</dbReference>
<dbReference type="PRINTS" id="PR00038">
    <property type="entry name" value="HTHLUXR"/>
</dbReference>
<sequence>MLPAELMPAFDGVFPSLLVTASADGTPNVINLSRLWYIDASHIAAANQFLNKTRQNLAASPLALIKLSDPGTLQPWELGVSYIRAEQQGALFERIVRDIQTVSWMAGVAEPVQVIEVVIFRVLSVRKCQEESPRPLPSSETYGDLLAALAHQLDLNRLSYWAPSGESQGQTSRLLASRNVPNAGVEDAALEPMRRLAALVENEGGVIRMRNIRSQANYMGTAHAGAQRPAAPQAPTSFLGFPVVSSGRLIGLVCCEETGTQAASFDRLTDALLMQLSAELGEALASLAAADGSEPAVLFKQLIARIQLEQERSADPVFNALSPRERQVAAYAAKGHTNAEIAELLFISKRTVTTHVERIFQKLQVTSRAALTRCVMEHGLLLCDSDPPM</sequence>
<accession>A0ABV5KHL6</accession>
<dbReference type="Pfam" id="PF01590">
    <property type="entry name" value="GAF"/>
    <property type="match status" value="1"/>
</dbReference>
<dbReference type="Proteomes" id="UP001589747">
    <property type="component" value="Unassembled WGS sequence"/>
</dbReference>
<dbReference type="InterPro" id="IPR036388">
    <property type="entry name" value="WH-like_DNA-bd_sf"/>
</dbReference>
<dbReference type="InterPro" id="IPR003018">
    <property type="entry name" value="GAF"/>
</dbReference>
<dbReference type="RefSeq" id="WP_377489113.1">
    <property type="nucleotide sequence ID" value="NZ_JBHMDO010000003.1"/>
</dbReference>
<keyword evidence="1" id="KW-0805">Transcription regulation</keyword>
<reference evidence="5 6" key="1">
    <citation type="submission" date="2024-09" db="EMBL/GenBank/DDBJ databases">
        <authorList>
            <person name="Sun Q."/>
            <person name="Mori K."/>
        </authorList>
    </citation>
    <scope>NUCLEOTIDE SEQUENCE [LARGE SCALE GENOMIC DNA]</scope>
    <source>
        <strain evidence="5 6">TISTR 2452</strain>
    </source>
</reference>
<evidence type="ECO:0000256" key="3">
    <source>
        <dbReference type="ARBA" id="ARBA00023163"/>
    </source>
</evidence>
<name>A0ABV5KHL6_9BACL</name>
<comment type="caution">
    <text evidence="5">The sequence shown here is derived from an EMBL/GenBank/DDBJ whole genome shotgun (WGS) entry which is preliminary data.</text>
</comment>
<evidence type="ECO:0000313" key="6">
    <source>
        <dbReference type="Proteomes" id="UP001589747"/>
    </source>
</evidence>
<dbReference type="InterPro" id="IPR000792">
    <property type="entry name" value="Tscrpt_reg_LuxR_C"/>
</dbReference>
<dbReference type="CDD" id="cd06170">
    <property type="entry name" value="LuxR_C_like"/>
    <property type="match status" value="1"/>
</dbReference>
<feature type="domain" description="HTH luxR-type" evidence="4">
    <location>
        <begin position="314"/>
        <end position="379"/>
    </location>
</feature>
<evidence type="ECO:0000256" key="1">
    <source>
        <dbReference type="ARBA" id="ARBA00023015"/>
    </source>
</evidence>
<evidence type="ECO:0000256" key="2">
    <source>
        <dbReference type="ARBA" id="ARBA00023125"/>
    </source>
</evidence>